<sequence length="156" mass="16787">MSTLAEVYASAPAGSLIIPSLEIAIAGIVPIRICSGFEDQVLGGELYEAGSLSISLPAKNTTGMQTLNFGVAGVNSTVQFYFDQALESGEAVKITYREFLESDKTQPARRPYVMDLIGGSLQDGEASLSAGFFDVLNLRWPRQLYTAQNAPGIRYL</sequence>
<comment type="caution">
    <text evidence="1">The sequence shown here is derived from an EMBL/GenBank/DDBJ whole genome shotgun (WGS) entry which is preliminary data.</text>
</comment>
<dbReference type="InterPro" id="IPR014974">
    <property type="entry name" value="DUF1833"/>
</dbReference>
<reference evidence="1 2" key="1">
    <citation type="submission" date="2018-06" db="EMBL/GenBank/DDBJ databases">
        <title>Genomic Encyclopedia of Type Strains, Phase III (KMG-III): the genomes of soil and plant-associated and newly described type strains.</title>
        <authorList>
            <person name="Whitman W."/>
        </authorList>
    </citation>
    <scope>NUCLEOTIDE SEQUENCE [LARGE SCALE GENOMIC DNA]</scope>
    <source>
        <strain evidence="1 2">CECT 7342</strain>
    </source>
</reference>
<protein>
    <submittedName>
        <fullName evidence="1">Uncharacterized protein DUF1833</fullName>
    </submittedName>
</protein>
<evidence type="ECO:0000313" key="1">
    <source>
        <dbReference type="EMBL" id="RBP11257.1"/>
    </source>
</evidence>
<dbReference type="GeneID" id="99734254"/>
<gene>
    <name evidence="1" type="ORF">DFP87_12318</name>
</gene>
<keyword evidence="2" id="KW-1185">Reference proteome</keyword>
<evidence type="ECO:0000313" key="2">
    <source>
        <dbReference type="Proteomes" id="UP000252124"/>
    </source>
</evidence>
<dbReference type="RefSeq" id="WP_088591456.1">
    <property type="nucleotide sequence ID" value="NZ_CADIJU010000030.1"/>
</dbReference>
<name>A0ABX9FW97_9BURK</name>
<accession>A0ABX9FW97</accession>
<dbReference type="Proteomes" id="UP000252124">
    <property type="component" value="Unassembled WGS sequence"/>
</dbReference>
<organism evidence="1 2">
    <name type="scientific">Achromobacter marplatensis</name>
    <dbReference type="NCBI Taxonomy" id="470868"/>
    <lineage>
        <taxon>Bacteria</taxon>
        <taxon>Pseudomonadati</taxon>
        <taxon>Pseudomonadota</taxon>
        <taxon>Betaproteobacteria</taxon>
        <taxon>Burkholderiales</taxon>
        <taxon>Alcaligenaceae</taxon>
        <taxon>Achromobacter</taxon>
    </lineage>
</organism>
<proteinExistence type="predicted"/>
<dbReference type="Pfam" id="PF08875">
    <property type="entry name" value="DUF1833"/>
    <property type="match status" value="1"/>
</dbReference>
<dbReference type="EMBL" id="QNRM01000023">
    <property type="protein sequence ID" value="RBP11257.1"/>
    <property type="molecule type" value="Genomic_DNA"/>
</dbReference>